<feature type="domain" description="VTT" evidence="7">
    <location>
        <begin position="64"/>
        <end position="180"/>
    </location>
</feature>
<dbReference type="Pfam" id="PF09335">
    <property type="entry name" value="VTT_dom"/>
    <property type="match status" value="1"/>
</dbReference>
<feature type="transmembrane region" description="Helical" evidence="6">
    <location>
        <begin position="79"/>
        <end position="99"/>
    </location>
</feature>
<feature type="transmembrane region" description="Helical" evidence="6">
    <location>
        <begin position="49"/>
        <end position="72"/>
    </location>
</feature>
<comment type="similarity">
    <text evidence="6">Belongs to the TVP38/TMEM64 family.</text>
</comment>
<feature type="transmembrane region" description="Helical" evidence="6">
    <location>
        <begin position="124"/>
        <end position="145"/>
    </location>
</feature>
<evidence type="ECO:0000256" key="5">
    <source>
        <dbReference type="ARBA" id="ARBA00023136"/>
    </source>
</evidence>
<name>A0ABQ4NG92_9RHOB</name>
<dbReference type="PANTHER" id="PTHR12677:SF59">
    <property type="entry name" value="GOLGI APPARATUS MEMBRANE PROTEIN TVP38-RELATED"/>
    <property type="match status" value="1"/>
</dbReference>
<keyword evidence="9" id="KW-1185">Reference proteome</keyword>
<feature type="transmembrane region" description="Helical" evidence="6">
    <location>
        <begin position="157"/>
        <end position="179"/>
    </location>
</feature>
<proteinExistence type="inferred from homology"/>
<comment type="caution">
    <text evidence="8">The sequence shown here is derived from an EMBL/GenBank/DDBJ whole genome shotgun (WGS) entry which is preliminary data.</text>
</comment>
<gene>
    <name evidence="8" type="ORF">JANAI62_00680</name>
</gene>
<evidence type="ECO:0000256" key="1">
    <source>
        <dbReference type="ARBA" id="ARBA00004651"/>
    </source>
</evidence>
<reference evidence="8 9" key="1">
    <citation type="submission" date="2021-05" db="EMBL/GenBank/DDBJ databases">
        <title>Bacteria Genome sequencing.</title>
        <authorList>
            <person name="Takabe Y."/>
            <person name="Nakajima Y."/>
            <person name="Suzuki S."/>
            <person name="Shiozaki T."/>
        </authorList>
    </citation>
    <scope>NUCLEOTIDE SEQUENCE [LARGE SCALE GENOMIC DNA]</scope>
    <source>
        <strain evidence="8 9">AI_62</strain>
    </source>
</reference>
<dbReference type="InterPro" id="IPR032816">
    <property type="entry name" value="VTT_dom"/>
</dbReference>
<dbReference type="RefSeq" id="WP_220746987.1">
    <property type="nucleotide sequence ID" value="NZ_BPFH01000001.1"/>
</dbReference>
<feature type="transmembrane region" description="Helical" evidence="6">
    <location>
        <begin position="12"/>
        <end position="29"/>
    </location>
</feature>
<keyword evidence="4 6" id="KW-1133">Transmembrane helix</keyword>
<keyword evidence="2 6" id="KW-1003">Cell membrane</keyword>
<evidence type="ECO:0000256" key="6">
    <source>
        <dbReference type="RuleBase" id="RU366058"/>
    </source>
</evidence>
<sequence length="236" mass="25900">MQTRRIAPWQIWIWPLVLVALAFGGWLLPWQDWVPPLRLWVDDHAMTGWLAFIGVYIVVVMLPLPAAAMSIFGGLAFGWWGFPLSMVGSILGAVFPYLIGRRLLRAPLLRRFDGPKVAAADRAIAQNAVLFIILLRLTPILPFTVQNWLLGVTSVRFWPYVWASTVGLAPGTLAMVWIGEMGGLASAEVQGLRFWGIGAGLAIFGALIIWMGRVATQELRRAGVVEDSPGGPSSID</sequence>
<evidence type="ECO:0000313" key="9">
    <source>
        <dbReference type="Proteomes" id="UP000786693"/>
    </source>
</evidence>
<evidence type="ECO:0000256" key="3">
    <source>
        <dbReference type="ARBA" id="ARBA00022692"/>
    </source>
</evidence>
<evidence type="ECO:0000313" key="8">
    <source>
        <dbReference type="EMBL" id="GIT93445.1"/>
    </source>
</evidence>
<keyword evidence="3 6" id="KW-0812">Transmembrane</keyword>
<comment type="subcellular location">
    <subcellularLocation>
        <location evidence="1 6">Cell membrane</location>
        <topology evidence="1 6">Multi-pass membrane protein</topology>
    </subcellularLocation>
</comment>
<dbReference type="Proteomes" id="UP000786693">
    <property type="component" value="Unassembled WGS sequence"/>
</dbReference>
<accession>A0ABQ4NG92</accession>
<organism evidence="8 9">
    <name type="scientific">Jannaschia pagri</name>
    <dbReference type="NCBI Taxonomy" id="2829797"/>
    <lineage>
        <taxon>Bacteria</taxon>
        <taxon>Pseudomonadati</taxon>
        <taxon>Pseudomonadota</taxon>
        <taxon>Alphaproteobacteria</taxon>
        <taxon>Rhodobacterales</taxon>
        <taxon>Roseobacteraceae</taxon>
        <taxon>Jannaschia</taxon>
    </lineage>
</organism>
<keyword evidence="5 6" id="KW-0472">Membrane</keyword>
<dbReference type="EMBL" id="BPFH01000001">
    <property type="protein sequence ID" value="GIT93445.1"/>
    <property type="molecule type" value="Genomic_DNA"/>
</dbReference>
<protein>
    <recommendedName>
        <fullName evidence="6">TVP38/TMEM64 family membrane protein</fullName>
    </recommendedName>
</protein>
<dbReference type="PANTHER" id="PTHR12677">
    <property type="entry name" value="GOLGI APPARATUS MEMBRANE PROTEIN TVP38-RELATED"/>
    <property type="match status" value="1"/>
</dbReference>
<evidence type="ECO:0000259" key="7">
    <source>
        <dbReference type="Pfam" id="PF09335"/>
    </source>
</evidence>
<feature type="transmembrane region" description="Helical" evidence="6">
    <location>
        <begin position="191"/>
        <end position="211"/>
    </location>
</feature>
<evidence type="ECO:0000256" key="4">
    <source>
        <dbReference type="ARBA" id="ARBA00022989"/>
    </source>
</evidence>
<dbReference type="InterPro" id="IPR015414">
    <property type="entry name" value="TMEM64"/>
</dbReference>
<evidence type="ECO:0000256" key="2">
    <source>
        <dbReference type="ARBA" id="ARBA00022475"/>
    </source>
</evidence>